<dbReference type="GO" id="GO:0005886">
    <property type="term" value="C:plasma membrane"/>
    <property type="evidence" value="ECO:0007669"/>
    <property type="project" value="UniProtKB-SubCell"/>
</dbReference>
<keyword evidence="5 10" id="KW-0812">Transmembrane</keyword>
<keyword evidence="12" id="KW-1185">Reference proteome</keyword>
<keyword evidence="9 10" id="KW-0472">Membrane</keyword>
<dbReference type="Pfam" id="PF02699">
    <property type="entry name" value="YajC"/>
    <property type="match status" value="1"/>
</dbReference>
<dbReference type="RefSeq" id="WP_131584840.1">
    <property type="nucleotide sequence ID" value="NZ_SJZJ01000024.1"/>
</dbReference>
<dbReference type="AlphaFoldDB" id="A0A4R1BW84"/>
<dbReference type="SMART" id="SM01323">
    <property type="entry name" value="YajC"/>
    <property type="match status" value="1"/>
</dbReference>
<evidence type="ECO:0000256" key="5">
    <source>
        <dbReference type="ARBA" id="ARBA00022692"/>
    </source>
</evidence>
<reference evidence="11 12" key="1">
    <citation type="submission" date="2019-03" db="EMBL/GenBank/DDBJ databases">
        <authorList>
            <person name="Kim M.K.M."/>
        </authorList>
    </citation>
    <scope>NUCLEOTIDE SEQUENCE [LARGE SCALE GENOMIC DNA]</scope>
    <source>
        <strain evidence="11 12">18JY15-6</strain>
    </source>
</reference>
<accession>A0A4R1BW84</accession>
<evidence type="ECO:0000256" key="2">
    <source>
        <dbReference type="ARBA" id="ARBA00006742"/>
    </source>
</evidence>
<proteinExistence type="inferred from homology"/>
<comment type="caution">
    <text evidence="11">The sequence shown here is derived from an EMBL/GenBank/DDBJ whole genome shotgun (WGS) entry which is preliminary data.</text>
</comment>
<dbReference type="OrthoDB" id="3711957at2"/>
<comment type="similarity">
    <text evidence="2">Belongs to the YajC family.</text>
</comment>
<dbReference type="PANTHER" id="PTHR33909:SF1">
    <property type="entry name" value="SEC TRANSLOCON ACCESSORY COMPLEX SUBUNIT YAJC"/>
    <property type="match status" value="1"/>
</dbReference>
<evidence type="ECO:0000313" key="12">
    <source>
        <dbReference type="Proteomes" id="UP000295453"/>
    </source>
</evidence>
<keyword evidence="4" id="KW-1003">Cell membrane</keyword>
<dbReference type="EMBL" id="SJZJ01000024">
    <property type="protein sequence ID" value="TCJ22264.1"/>
    <property type="molecule type" value="Genomic_DNA"/>
</dbReference>
<protein>
    <submittedName>
        <fullName evidence="11">Preprotein translocase subunit YajC</fullName>
    </submittedName>
</protein>
<dbReference type="NCBIfam" id="TIGR00739">
    <property type="entry name" value="yajC"/>
    <property type="match status" value="1"/>
</dbReference>
<keyword evidence="8" id="KW-0811">Translocation</keyword>
<dbReference type="GO" id="GO:0015031">
    <property type="term" value="P:protein transport"/>
    <property type="evidence" value="ECO:0007669"/>
    <property type="project" value="UniProtKB-KW"/>
</dbReference>
<evidence type="ECO:0000256" key="6">
    <source>
        <dbReference type="ARBA" id="ARBA00022927"/>
    </source>
</evidence>
<keyword evidence="3" id="KW-0813">Transport</keyword>
<gene>
    <name evidence="11" type="primary">yajC</name>
    <name evidence="11" type="ORF">EPD65_13055</name>
</gene>
<evidence type="ECO:0000256" key="1">
    <source>
        <dbReference type="ARBA" id="ARBA00004162"/>
    </source>
</evidence>
<evidence type="ECO:0000256" key="9">
    <source>
        <dbReference type="ARBA" id="ARBA00023136"/>
    </source>
</evidence>
<dbReference type="PRINTS" id="PR01853">
    <property type="entry name" value="YAJCTRNLCASE"/>
</dbReference>
<comment type="subcellular location">
    <subcellularLocation>
        <location evidence="1">Cell membrane</location>
        <topology evidence="1">Single-pass membrane protein</topology>
    </subcellularLocation>
</comment>
<name>A0A4R1BW84_9ACTN</name>
<evidence type="ECO:0000313" key="11">
    <source>
        <dbReference type="EMBL" id="TCJ22264.1"/>
    </source>
</evidence>
<dbReference type="Proteomes" id="UP000295453">
    <property type="component" value="Unassembled WGS sequence"/>
</dbReference>
<dbReference type="InterPro" id="IPR003849">
    <property type="entry name" value="Preprotein_translocase_YajC"/>
</dbReference>
<dbReference type="PANTHER" id="PTHR33909">
    <property type="entry name" value="SEC TRANSLOCON ACCESSORY COMPLEX SUBUNIT YAJC"/>
    <property type="match status" value="1"/>
</dbReference>
<evidence type="ECO:0000256" key="3">
    <source>
        <dbReference type="ARBA" id="ARBA00022448"/>
    </source>
</evidence>
<keyword evidence="7 10" id="KW-1133">Transmembrane helix</keyword>
<keyword evidence="6" id="KW-0653">Protein transport</keyword>
<feature type="transmembrane region" description="Helical" evidence="10">
    <location>
        <begin position="6"/>
        <end position="25"/>
    </location>
</feature>
<organism evidence="11 12">
    <name type="scientific">Nocardioides jejuensis</name>
    <dbReference type="NCBI Taxonomy" id="2502782"/>
    <lineage>
        <taxon>Bacteria</taxon>
        <taxon>Bacillati</taxon>
        <taxon>Actinomycetota</taxon>
        <taxon>Actinomycetes</taxon>
        <taxon>Propionibacteriales</taxon>
        <taxon>Nocardioidaceae</taxon>
        <taxon>Nocardioides</taxon>
    </lineage>
</organism>
<evidence type="ECO:0000256" key="4">
    <source>
        <dbReference type="ARBA" id="ARBA00022475"/>
    </source>
</evidence>
<evidence type="ECO:0000256" key="7">
    <source>
        <dbReference type="ARBA" id="ARBA00022989"/>
    </source>
</evidence>
<sequence>MGDLGALLPIVGIFAVFWFLMILPMRRRQKAAAQMQAELAVGDRVVTSGGLYGTIARLAEDRVGLEIAPQVVVEIARGALVGKAVFDGMDG</sequence>
<evidence type="ECO:0000256" key="8">
    <source>
        <dbReference type="ARBA" id="ARBA00023010"/>
    </source>
</evidence>
<evidence type="ECO:0000256" key="10">
    <source>
        <dbReference type="SAM" id="Phobius"/>
    </source>
</evidence>